<dbReference type="Proteomes" id="UP001595556">
    <property type="component" value="Unassembled WGS sequence"/>
</dbReference>
<comment type="caution">
    <text evidence="1">The sequence shown here is derived from an EMBL/GenBank/DDBJ whole genome shotgun (WGS) entry which is preliminary data.</text>
</comment>
<reference evidence="2" key="1">
    <citation type="journal article" date="2019" name="Int. J. Syst. Evol. Microbiol.">
        <title>The Global Catalogue of Microorganisms (GCM) 10K type strain sequencing project: providing services to taxonomists for standard genome sequencing and annotation.</title>
        <authorList>
            <consortium name="The Broad Institute Genomics Platform"/>
            <consortium name="The Broad Institute Genome Sequencing Center for Infectious Disease"/>
            <person name="Wu L."/>
            <person name="Ma J."/>
        </authorList>
    </citation>
    <scope>NUCLEOTIDE SEQUENCE [LARGE SCALE GENOMIC DNA]</scope>
    <source>
        <strain evidence="2">KCTC 52168</strain>
    </source>
</reference>
<name>A0ABV7H1E8_9BURK</name>
<dbReference type="RefSeq" id="WP_377300525.1">
    <property type="nucleotide sequence ID" value="NZ_CP180191.1"/>
</dbReference>
<evidence type="ECO:0000313" key="1">
    <source>
        <dbReference type="EMBL" id="MFC3146244.1"/>
    </source>
</evidence>
<dbReference type="EMBL" id="JBHRTI010000003">
    <property type="protein sequence ID" value="MFC3146244.1"/>
    <property type="molecule type" value="Genomic_DNA"/>
</dbReference>
<gene>
    <name evidence="1" type="ORF">ACFOEN_01160</name>
</gene>
<protein>
    <submittedName>
        <fullName evidence="1">Uncharacterized protein</fullName>
    </submittedName>
</protein>
<organism evidence="1 2">
    <name type="scientific">Piscinibacterium candidicorallinum</name>
    <dbReference type="NCBI Taxonomy" id="1793872"/>
    <lineage>
        <taxon>Bacteria</taxon>
        <taxon>Pseudomonadati</taxon>
        <taxon>Pseudomonadota</taxon>
        <taxon>Betaproteobacteria</taxon>
        <taxon>Burkholderiales</taxon>
        <taxon>Piscinibacterium</taxon>
    </lineage>
</organism>
<accession>A0ABV7H1E8</accession>
<evidence type="ECO:0000313" key="2">
    <source>
        <dbReference type="Proteomes" id="UP001595556"/>
    </source>
</evidence>
<keyword evidence="2" id="KW-1185">Reference proteome</keyword>
<sequence>MILPNRPWFDVLQDWVPELAKKLNRSEDALLARGLGATDFSPAKSVEVRFPDGATHRYMFAFAVVRPAANMAAVFSEHSGYLEFSLVDDAVVAEIHEHLYWHKEQQ</sequence>
<proteinExistence type="predicted"/>